<dbReference type="PANTHER" id="PTHR12439">
    <property type="entry name" value="PLACENTAL PROTEIN 11-RELATED"/>
    <property type="match status" value="1"/>
</dbReference>
<dbReference type="AlphaFoldDB" id="A0A2A6CQC1"/>
<keyword evidence="6 11" id="KW-0255">Endonuclease</keyword>
<dbReference type="InterPro" id="IPR039787">
    <property type="entry name" value="ENDOU"/>
</dbReference>
<keyword evidence="8 11" id="KW-0694">RNA-binding</keyword>
<evidence type="ECO:0000313" key="14">
    <source>
        <dbReference type="Proteomes" id="UP000005239"/>
    </source>
</evidence>
<sequence>MIPTPLGTAMVYLGPCTLISPFSCHIGHSVMINAQTYSIHVVAASFVYRLHILKHNDPSSRRMILICSAMITLPICVFLLTLLTIDEEAEVREAFRGYNLDDYVVQGHLTSHARLAHKISALYNAGSALPVTISVFLLRKRVLSTLESQKTKISMKSQKVIQLIIFGVVACALFIALMVLLSKLKQKAMRKRVKATRPEAMRLALVLLACLVLVRSAPLPAVDANDVTSFLTQLALNDENRAKSGQVVVAFQNMASTKTFDHDNAPNPLFTSVDPNLLGEHTYKSFTDLIAKFTSQDANVADAETDDRKAAALGFIDDISLTTVFMQAWSYLNTAGVSSGDYNEFRDQLYSVWFSVFARDKVAGSSGFKATFVGEYQNDVVVGLTNWITFSQLETVKGVNYHGWFNKQGDVQVEMQFGLELPVGEKQAFRSNLLLNTSPEFEFMAYAVCALTGNSACNLMISGNQVGLHVDTVTVDGNRVISVAYPSIGDISATTTKKPTTPKAPADLELQDLVNNMRAQDDDKPMSSQYLLTWGDKLGKNPKPSGKDLVSNVDESLFDTPVYAALKKVYDNGILVPDVCTTETDYNSGFKRSILQSLLDTWSTTKPFQLMHDFLVGRGKVPADLTQFKQFLTTFWFGTYTRCSDKKTIGSSGFEHVFSGEWKGTTIDGHHNWMKYYINQKAGEIKYYGYYSEQGQLTGTYEYDWAGLNKKTGGMLFGTSPVFDFSLFTACSLTHTGEAGCKFSIDDVPLAVTSYTQDCAGGGLCLSTSYPEDGF</sequence>
<gene>
    <name evidence="13" type="primary">WBGene00106026</name>
</gene>
<evidence type="ECO:0000256" key="2">
    <source>
        <dbReference type="ARBA" id="ARBA00010168"/>
    </source>
</evidence>
<evidence type="ECO:0000256" key="5">
    <source>
        <dbReference type="ARBA" id="ARBA00022723"/>
    </source>
</evidence>
<evidence type="ECO:0000256" key="10">
    <source>
        <dbReference type="ARBA" id="ARBA00023239"/>
    </source>
</evidence>
<dbReference type="PROSITE" id="PS51959">
    <property type="entry name" value="ENDOU"/>
    <property type="match status" value="2"/>
</dbReference>
<feature type="domain" description="EndoU" evidence="12">
    <location>
        <begin position="506"/>
        <end position="775"/>
    </location>
</feature>
<evidence type="ECO:0000256" key="8">
    <source>
        <dbReference type="ARBA" id="ARBA00022884"/>
    </source>
</evidence>
<dbReference type="GO" id="GO:0016787">
    <property type="term" value="F:hydrolase activity"/>
    <property type="evidence" value="ECO:0007669"/>
    <property type="project" value="UniProtKB-KW"/>
</dbReference>
<dbReference type="Proteomes" id="UP000005239">
    <property type="component" value="Unassembled WGS sequence"/>
</dbReference>
<dbReference type="InterPro" id="IPR019421">
    <property type="entry name" value="7TM_GPCR_serpentine_rcpt_Srd"/>
</dbReference>
<evidence type="ECO:0000256" key="1">
    <source>
        <dbReference type="ARBA" id="ARBA00001936"/>
    </source>
</evidence>
<evidence type="ECO:0000256" key="11">
    <source>
        <dbReference type="RuleBase" id="RU367085"/>
    </source>
</evidence>
<evidence type="ECO:0000256" key="3">
    <source>
        <dbReference type="ARBA" id="ARBA00011245"/>
    </source>
</evidence>
<dbReference type="GO" id="GO:0046872">
    <property type="term" value="F:metal ion binding"/>
    <property type="evidence" value="ECO:0007669"/>
    <property type="project" value="UniProtKB-UniRule"/>
</dbReference>
<dbReference type="PANTHER" id="PTHR12439:SF42">
    <property type="entry name" value="ENDORIBONUCLEASE-RELATED"/>
    <property type="match status" value="1"/>
</dbReference>
<evidence type="ECO:0000259" key="12">
    <source>
        <dbReference type="PROSITE" id="PS51959"/>
    </source>
</evidence>
<keyword evidence="4 11" id="KW-0540">Nuclease</keyword>
<feature type="domain" description="EndoU" evidence="12">
    <location>
        <begin position="223"/>
        <end position="490"/>
    </location>
</feature>
<organism evidence="13 14">
    <name type="scientific">Pristionchus pacificus</name>
    <name type="common">Parasitic nematode worm</name>
    <dbReference type="NCBI Taxonomy" id="54126"/>
    <lineage>
        <taxon>Eukaryota</taxon>
        <taxon>Metazoa</taxon>
        <taxon>Ecdysozoa</taxon>
        <taxon>Nematoda</taxon>
        <taxon>Chromadorea</taxon>
        <taxon>Rhabditida</taxon>
        <taxon>Rhabditina</taxon>
        <taxon>Diplogasteromorpha</taxon>
        <taxon>Diplogasteroidea</taxon>
        <taxon>Neodiplogasteridae</taxon>
        <taxon>Pristionchus</taxon>
    </lineage>
</organism>
<dbReference type="Pfam" id="PF10317">
    <property type="entry name" value="7TM_GPCR_Srd"/>
    <property type="match status" value="1"/>
</dbReference>
<dbReference type="GO" id="GO:0016829">
    <property type="term" value="F:lyase activity"/>
    <property type="evidence" value="ECO:0007669"/>
    <property type="project" value="UniProtKB-KW"/>
</dbReference>
<keyword evidence="9 11" id="KW-0464">Manganese</keyword>
<evidence type="ECO:0000256" key="6">
    <source>
        <dbReference type="ARBA" id="ARBA00022759"/>
    </source>
</evidence>
<evidence type="ECO:0000256" key="9">
    <source>
        <dbReference type="ARBA" id="ARBA00023211"/>
    </source>
</evidence>
<comment type="subunit">
    <text evidence="3 11">Monomer.</text>
</comment>
<evidence type="ECO:0000256" key="7">
    <source>
        <dbReference type="ARBA" id="ARBA00022801"/>
    </source>
</evidence>
<keyword evidence="5 11" id="KW-0479">Metal-binding</keyword>
<name>A0A2A6CQC1_PRIPA</name>
<dbReference type="GO" id="GO:0003723">
    <property type="term" value="F:RNA binding"/>
    <property type="evidence" value="ECO:0007669"/>
    <property type="project" value="UniProtKB-UniRule"/>
</dbReference>
<dbReference type="CDD" id="cd21159">
    <property type="entry name" value="XendoU"/>
    <property type="match status" value="2"/>
</dbReference>
<keyword evidence="7 11" id="KW-0378">Hydrolase</keyword>
<accession>A0A8R1UCP9</accession>
<dbReference type="InterPro" id="IPR018998">
    <property type="entry name" value="EndoU_C"/>
</dbReference>
<dbReference type="SUPFAM" id="SSF142877">
    <property type="entry name" value="EndoU-like"/>
    <property type="match status" value="2"/>
</dbReference>
<evidence type="ECO:0000256" key="4">
    <source>
        <dbReference type="ARBA" id="ARBA00022722"/>
    </source>
</evidence>
<protein>
    <submittedName>
        <fullName evidence="13">Poly(U)-specific endoribonuclease</fullName>
    </submittedName>
</protein>
<evidence type="ECO:0000313" key="13">
    <source>
        <dbReference type="EnsemblMetazoa" id="PPA16472.1"/>
    </source>
</evidence>
<accession>A0A2A6CQC1</accession>
<proteinExistence type="inferred from homology"/>
<comment type="similarity">
    <text evidence="2 11">Belongs to the ENDOU family.</text>
</comment>
<keyword evidence="14" id="KW-1185">Reference proteome</keyword>
<dbReference type="GO" id="GO:0004521">
    <property type="term" value="F:RNA endonuclease activity"/>
    <property type="evidence" value="ECO:0000318"/>
    <property type="project" value="GO_Central"/>
</dbReference>
<dbReference type="EnsemblMetazoa" id="PPA16472.1">
    <property type="protein sequence ID" value="PPA16472.1"/>
    <property type="gene ID" value="WBGene00106026"/>
</dbReference>
<reference evidence="13" key="2">
    <citation type="submission" date="2022-06" db="UniProtKB">
        <authorList>
            <consortium name="EnsemblMetazoa"/>
        </authorList>
    </citation>
    <scope>IDENTIFICATION</scope>
    <source>
        <strain evidence="13">PS312</strain>
    </source>
</reference>
<dbReference type="Pfam" id="PF09412">
    <property type="entry name" value="XendoU"/>
    <property type="match status" value="2"/>
</dbReference>
<keyword evidence="10" id="KW-0456">Lyase</keyword>
<dbReference type="InterPro" id="IPR037227">
    <property type="entry name" value="EndoU-like"/>
</dbReference>
<reference evidence="14" key="1">
    <citation type="journal article" date="2008" name="Nat. Genet.">
        <title>The Pristionchus pacificus genome provides a unique perspective on nematode lifestyle and parasitism.</title>
        <authorList>
            <person name="Dieterich C."/>
            <person name="Clifton S.W."/>
            <person name="Schuster L.N."/>
            <person name="Chinwalla A."/>
            <person name="Delehaunty K."/>
            <person name="Dinkelacker I."/>
            <person name="Fulton L."/>
            <person name="Fulton R."/>
            <person name="Godfrey J."/>
            <person name="Minx P."/>
            <person name="Mitreva M."/>
            <person name="Roeseler W."/>
            <person name="Tian H."/>
            <person name="Witte H."/>
            <person name="Yang S.P."/>
            <person name="Wilson R.K."/>
            <person name="Sommer R.J."/>
        </authorList>
    </citation>
    <scope>NUCLEOTIDE SEQUENCE [LARGE SCALE GENOMIC DNA]</scope>
    <source>
        <strain evidence="14">PS312</strain>
    </source>
</reference>
<comment type="cofactor">
    <cofactor evidence="1 11">
        <name>Mn(2+)</name>
        <dbReference type="ChEBI" id="CHEBI:29035"/>
    </cofactor>
</comment>